<dbReference type="Proteomes" id="UP000004995">
    <property type="component" value="Unassembled WGS sequence"/>
</dbReference>
<accession>K3ZYN5</accession>
<dbReference type="AlphaFoldDB" id="K3ZYN5"/>
<reference evidence="1" key="2">
    <citation type="submission" date="2018-08" db="UniProtKB">
        <authorList>
            <consortium name="EnsemblPlants"/>
        </authorList>
    </citation>
    <scope>IDENTIFICATION</scope>
    <source>
        <strain evidence="1">Yugu1</strain>
    </source>
</reference>
<dbReference type="HOGENOM" id="CLU_2626633_0_0_1"/>
<protein>
    <submittedName>
        <fullName evidence="1">Uncharacterized protein</fullName>
    </submittedName>
</protein>
<dbReference type="EnsemblPlants" id="KQL26971">
    <property type="protein sequence ID" value="KQL26971"/>
    <property type="gene ID" value="SETIT_031717mg"/>
</dbReference>
<sequence>MQQQSNAHIALCGETNRHHNCPAMHHKITRVCISKQTCTKLLKTFLITMHALLSLKLLMTMLRNITISWTVSCCLSTK</sequence>
<evidence type="ECO:0000313" key="2">
    <source>
        <dbReference type="Proteomes" id="UP000004995"/>
    </source>
</evidence>
<dbReference type="InParanoid" id="K3ZYN5"/>
<name>K3ZYN5_SETIT</name>
<reference evidence="2" key="1">
    <citation type="journal article" date="2012" name="Nat. Biotechnol.">
        <title>Reference genome sequence of the model plant Setaria.</title>
        <authorList>
            <person name="Bennetzen J.L."/>
            <person name="Schmutz J."/>
            <person name="Wang H."/>
            <person name="Percifield R."/>
            <person name="Hawkins J."/>
            <person name="Pontaroli A.C."/>
            <person name="Estep M."/>
            <person name="Feng L."/>
            <person name="Vaughn J.N."/>
            <person name="Grimwood J."/>
            <person name="Jenkins J."/>
            <person name="Barry K."/>
            <person name="Lindquist E."/>
            <person name="Hellsten U."/>
            <person name="Deshpande S."/>
            <person name="Wang X."/>
            <person name="Wu X."/>
            <person name="Mitros T."/>
            <person name="Triplett J."/>
            <person name="Yang X."/>
            <person name="Ye C.Y."/>
            <person name="Mauro-Herrera M."/>
            <person name="Wang L."/>
            <person name="Li P."/>
            <person name="Sharma M."/>
            <person name="Sharma R."/>
            <person name="Ronald P.C."/>
            <person name="Panaud O."/>
            <person name="Kellogg E.A."/>
            <person name="Brutnell T.P."/>
            <person name="Doust A.N."/>
            <person name="Tuskan G.A."/>
            <person name="Rokhsar D."/>
            <person name="Devos K.M."/>
        </authorList>
    </citation>
    <scope>NUCLEOTIDE SEQUENCE [LARGE SCALE GENOMIC DNA]</scope>
    <source>
        <strain evidence="2">cv. Yugu1</strain>
    </source>
</reference>
<dbReference type="Gramene" id="KQL26971">
    <property type="protein sequence ID" value="KQL26971"/>
    <property type="gene ID" value="SETIT_031717mg"/>
</dbReference>
<evidence type="ECO:0000313" key="1">
    <source>
        <dbReference type="EnsemblPlants" id="KQL26971"/>
    </source>
</evidence>
<dbReference type="EMBL" id="AGNK02001355">
    <property type="status" value="NOT_ANNOTATED_CDS"/>
    <property type="molecule type" value="Genomic_DNA"/>
</dbReference>
<proteinExistence type="predicted"/>
<organism evidence="1 2">
    <name type="scientific">Setaria italica</name>
    <name type="common">Foxtail millet</name>
    <name type="synonym">Panicum italicum</name>
    <dbReference type="NCBI Taxonomy" id="4555"/>
    <lineage>
        <taxon>Eukaryota</taxon>
        <taxon>Viridiplantae</taxon>
        <taxon>Streptophyta</taxon>
        <taxon>Embryophyta</taxon>
        <taxon>Tracheophyta</taxon>
        <taxon>Spermatophyta</taxon>
        <taxon>Magnoliopsida</taxon>
        <taxon>Liliopsida</taxon>
        <taxon>Poales</taxon>
        <taxon>Poaceae</taxon>
        <taxon>PACMAD clade</taxon>
        <taxon>Panicoideae</taxon>
        <taxon>Panicodae</taxon>
        <taxon>Paniceae</taxon>
        <taxon>Cenchrinae</taxon>
        <taxon>Setaria</taxon>
    </lineage>
</organism>
<keyword evidence="2" id="KW-1185">Reference proteome</keyword>